<sequence>MSDHTEQPNWRDKLSDRFRNLRQKLSPASSPQPSRSTTPAPAHRHGSGATAIFPSNPVQSAPKDVDTGANSLTRGDTATADNSDTVQSMPVGPMDGHSTTIHLAVSGGTGGPGGSGGAHGGPGGRGEAPNMTFPNSNVYVTNRDDPKLQFIKEKLASHVAAQHKFTDQSKSLCAPGTRVEIQADILKWLSPQPGTNEHIFWITGIAGSGKSTLSATLVDNLRKKGTPVAAQFFISRNIPETTDPEKIIPTMAQQLAEFSQDAARIIQEKLKNGFPSSWKEQVEALLLAPIWELSKSREVVIILIDALDELQTAARSVMEILSPIAPRGCKLPDNIRFLITSRPEHWADISRSKTLLELGMFKQCTLGTESSVDEVHKFIVTRMKEITPSDWDDWPTTEQLVELSGKANGLFHYAATALQWITQQIDEYDRSCQSWVLNRLTQEGGLDLLEDLYKLILTSFEDIDRPAQNARRRAH</sequence>
<organism evidence="4 5">
    <name type="scientific">Mycena albidolilacea</name>
    <dbReference type="NCBI Taxonomy" id="1033008"/>
    <lineage>
        <taxon>Eukaryota</taxon>
        <taxon>Fungi</taxon>
        <taxon>Dikarya</taxon>
        <taxon>Basidiomycota</taxon>
        <taxon>Agaricomycotina</taxon>
        <taxon>Agaricomycetes</taxon>
        <taxon>Agaricomycetidae</taxon>
        <taxon>Agaricales</taxon>
        <taxon>Marasmiineae</taxon>
        <taxon>Mycenaceae</taxon>
        <taxon>Mycena</taxon>
    </lineage>
</organism>
<dbReference type="InterPro" id="IPR056884">
    <property type="entry name" value="NPHP3-like_N"/>
</dbReference>
<dbReference type="InterPro" id="IPR007111">
    <property type="entry name" value="NACHT_NTPase"/>
</dbReference>
<evidence type="ECO:0000256" key="1">
    <source>
        <dbReference type="ARBA" id="ARBA00022737"/>
    </source>
</evidence>
<name>A0AAD6ZP15_9AGAR</name>
<evidence type="ECO:0000313" key="5">
    <source>
        <dbReference type="Proteomes" id="UP001218218"/>
    </source>
</evidence>
<feature type="region of interest" description="Disordered" evidence="2">
    <location>
        <begin position="108"/>
        <end position="128"/>
    </location>
</feature>
<keyword evidence="5" id="KW-1185">Reference proteome</keyword>
<dbReference type="InterPro" id="IPR027417">
    <property type="entry name" value="P-loop_NTPase"/>
</dbReference>
<feature type="domain" description="NACHT" evidence="3">
    <location>
        <begin position="198"/>
        <end position="343"/>
    </location>
</feature>
<dbReference type="PROSITE" id="PS50837">
    <property type="entry name" value="NACHT"/>
    <property type="match status" value="1"/>
</dbReference>
<evidence type="ECO:0000259" key="3">
    <source>
        <dbReference type="PROSITE" id="PS50837"/>
    </source>
</evidence>
<dbReference type="AlphaFoldDB" id="A0AAD6ZP15"/>
<dbReference type="SUPFAM" id="SSF52540">
    <property type="entry name" value="P-loop containing nucleoside triphosphate hydrolases"/>
    <property type="match status" value="1"/>
</dbReference>
<feature type="compositionally biased region" description="Polar residues" evidence="2">
    <location>
        <begin position="68"/>
        <end position="88"/>
    </location>
</feature>
<evidence type="ECO:0000313" key="4">
    <source>
        <dbReference type="EMBL" id="KAJ7331472.1"/>
    </source>
</evidence>
<feature type="compositionally biased region" description="Basic and acidic residues" evidence="2">
    <location>
        <begin position="1"/>
        <end position="19"/>
    </location>
</feature>
<dbReference type="EMBL" id="JARIHO010000035">
    <property type="protein sequence ID" value="KAJ7331472.1"/>
    <property type="molecule type" value="Genomic_DNA"/>
</dbReference>
<evidence type="ECO:0000256" key="2">
    <source>
        <dbReference type="SAM" id="MobiDB-lite"/>
    </source>
</evidence>
<dbReference type="Gene3D" id="3.40.50.300">
    <property type="entry name" value="P-loop containing nucleotide triphosphate hydrolases"/>
    <property type="match status" value="1"/>
</dbReference>
<reference evidence="4" key="1">
    <citation type="submission" date="2023-03" db="EMBL/GenBank/DDBJ databases">
        <title>Massive genome expansion in bonnet fungi (Mycena s.s.) driven by repeated elements and novel gene families across ecological guilds.</title>
        <authorList>
            <consortium name="Lawrence Berkeley National Laboratory"/>
            <person name="Harder C.B."/>
            <person name="Miyauchi S."/>
            <person name="Viragh M."/>
            <person name="Kuo A."/>
            <person name="Thoen E."/>
            <person name="Andreopoulos B."/>
            <person name="Lu D."/>
            <person name="Skrede I."/>
            <person name="Drula E."/>
            <person name="Henrissat B."/>
            <person name="Morin E."/>
            <person name="Kohler A."/>
            <person name="Barry K."/>
            <person name="LaButti K."/>
            <person name="Morin E."/>
            <person name="Salamov A."/>
            <person name="Lipzen A."/>
            <person name="Mereny Z."/>
            <person name="Hegedus B."/>
            <person name="Baldrian P."/>
            <person name="Stursova M."/>
            <person name="Weitz H."/>
            <person name="Taylor A."/>
            <person name="Grigoriev I.V."/>
            <person name="Nagy L.G."/>
            <person name="Martin F."/>
            <person name="Kauserud H."/>
        </authorList>
    </citation>
    <scope>NUCLEOTIDE SEQUENCE</scope>
    <source>
        <strain evidence="4">CBHHK002</strain>
    </source>
</reference>
<comment type="caution">
    <text evidence="4">The sequence shown here is derived from an EMBL/GenBank/DDBJ whole genome shotgun (WGS) entry which is preliminary data.</text>
</comment>
<dbReference type="PANTHER" id="PTHR10039">
    <property type="entry name" value="AMELOGENIN"/>
    <property type="match status" value="1"/>
</dbReference>
<accession>A0AAD6ZP15</accession>
<gene>
    <name evidence="4" type="ORF">DFH08DRAFT_785925</name>
</gene>
<protein>
    <recommendedName>
        <fullName evidence="3">NACHT domain-containing protein</fullName>
    </recommendedName>
</protein>
<proteinExistence type="predicted"/>
<feature type="compositionally biased region" description="Gly residues" evidence="2">
    <location>
        <begin position="108"/>
        <end position="126"/>
    </location>
</feature>
<dbReference type="Pfam" id="PF24883">
    <property type="entry name" value="NPHP3_N"/>
    <property type="match status" value="1"/>
</dbReference>
<feature type="region of interest" description="Disordered" evidence="2">
    <location>
        <begin position="1"/>
        <end position="91"/>
    </location>
</feature>
<keyword evidence="1" id="KW-0677">Repeat</keyword>
<dbReference type="Proteomes" id="UP001218218">
    <property type="component" value="Unassembled WGS sequence"/>
</dbReference>
<feature type="compositionally biased region" description="Polar residues" evidence="2">
    <location>
        <begin position="26"/>
        <end position="39"/>
    </location>
</feature>